<evidence type="ECO:0000256" key="1">
    <source>
        <dbReference type="SAM" id="MobiDB-lite"/>
    </source>
</evidence>
<accession>A0A1W0VRX4</accession>
<protein>
    <submittedName>
        <fullName evidence="2">Uncharacterized protein</fullName>
    </submittedName>
</protein>
<organism evidence="2 3">
    <name type="scientific">Sorghum bicolor</name>
    <name type="common">Sorghum</name>
    <name type="synonym">Sorghum vulgare</name>
    <dbReference type="NCBI Taxonomy" id="4558"/>
    <lineage>
        <taxon>Eukaryota</taxon>
        <taxon>Viridiplantae</taxon>
        <taxon>Streptophyta</taxon>
        <taxon>Embryophyta</taxon>
        <taxon>Tracheophyta</taxon>
        <taxon>Spermatophyta</taxon>
        <taxon>Magnoliopsida</taxon>
        <taxon>Liliopsida</taxon>
        <taxon>Poales</taxon>
        <taxon>Poaceae</taxon>
        <taxon>PACMAD clade</taxon>
        <taxon>Panicoideae</taxon>
        <taxon>Andropogonodae</taxon>
        <taxon>Andropogoneae</taxon>
        <taxon>Sorghinae</taxon>
        <taxon>Sorghum</taxon>
    </lineage>
</organism>
<reference evidence="3" key="2">
    <citation type="journal article" date="2018" name="Plant J.">
        <title>The Sorghum bicolor reference genome: improved assembly, gene annotations, a transcriptome atlas, and signatures of genome organization.</title>
        <authorList>
            <person name="McCormick R.F."/>
            <person name="Truong S.K."/>
            <person name="Sreedasyam A."/>
            <person name="Jenkins J."/>
            <person name="Shu S."/>
            <person name="Sims D."/>
            <person name="Kennedy M."/>
            <person name="Amirebrahimi M."/>
            <person name="Weers B.D."/>
            <person name="McKinley B."/>
            <person name="Mattison A."/>
            <person name="Morishige D.T."/>
            <person name="Grimwood J."/>
            <person name="Schmutz J."/>
            <person name="Mullet J.E."/>
        </authorList>
    </citation>
    <scope>NUCLEOTIDE SEQUENCE [LARGE SCALE GENOMIC DNA]</scope>
    <source>
        <strain evidence="3">cv. BTx623</strain>
    </source>
</reference>
<feature type="region of interest" description="Disordered" evidence="1">
    <location>
        <begin position="40"/>
        <end position="62"/>
    </location>
</feature>
<proteinExistence type="predicted"/>
<keyword evidence="3" id="KW-1185">Reference proteome</keyword>
<sequence>MTRGMHDCKIPMFLPSSCSASLGCVVCCHPMANPTPRFAPSAWRPKSGSSLRSRLRPSEGVTTTDGLWQCVDQRPLRWQHMREA</sequence>
<dbReference type="AlphaFoldDB" id="A0A1W0VRX4"/>
<reference evidence="2 3" key="1">
    <citation type="journal article" date="2009" name="Nature">
        <title>The Sorghum bicolor genome and the diversification of grasses.</title>
        <authorList>
            <person name="Paterson A.H."/>
            <person name="Bowers J.E."/>
            <person name="Bruggmann R."/>
            <person name="Dubchak I."/>
            <person name="Grimwood J."/>
            <person name="Gundlach H."/>
            <person name="Haberer G."/>
            <person name="Hellsten U."/>
            <person name="Mitros T."/>
            <person name="Poliakov A."/>
            <person name="Schmutz J."/>
            <person name="Spannagl M."/>
            <person name="Tang H."/>
            <person name="Wang X."/>
            <person name="Wicker T."/>
            <person name="Bharti A.K."/>
            <person name="Chapman J."/>
            <person name="Feltus F.A."/>
            <person name="Gowik U."/>
            <person name="Grigoriev I.V."/>
            <person name="Lyons E."/>
            <person name="Maher C.A."/>
            <person name="Martis M."/>
            <person name="Narechania A."/>
            <person name="Otillar R.P."/>
            <person name="Penning B.W."/>
            <person name="Salamov A.A."/>
            <person name="Wang Y."/>
            <person name="Zhang L."/>
            <person name="Carpita N.C."/>
            <person name="Freeling M."/>
            <person name="Gingle A.R."/>
            <person name="Hash C.T."/>
            <person name="Keller B."/>
            <person name="Klein P."/>
            <person name="Kresovich S."/>
            <person name="McCann M.C."/>
            <person name="Ming R."/>
            <person name="Peterson D.G."/>
            <person name="Mehboob-ur-Rahman"/>
            <person name="Ware D."/>
            <person name="Westhoff P."/>
            <person name="Mayer K.F."/>
            <person name="Messing J."/>
            <person name="Rokhsar D.S."/>
        </authorList>
    </citation>
    <scope>NUCLEOTIDE SEQUENCE [LARGE SCALE GENOMIC DNA]</scope>
    <source>
        <strain evidence="3">cv. BTx623</strain>
    </source>
</reference>
<gene>
    <name evidence="2" type="ORF">SORBI_3010G080550</name>
</gene>
<evidence type="ECO:0000313" key="2">
    <source>
        <dbReference type="EMBL" id="OQU76038.1"/>
    </source>
</evidence>
<evidence type="ECO:0000313" key="3">
    <source>
        <dbReference type="Proteomes" id="UP000000768"/>
    </source>
</evidence>
<dbReference type="InParanoid" id="A0A1W0VRX4"/>
<dbReference type="Proteomes" id="UP000000768">
    <property type="component" value="Chromosome 10"/>
</dbReference>
<dbReference type="EMBL" id="CM000769">
    <property type="protein sequence ID" value="OQU76038.1"/>
    <property type="molecule type" value="Genomic_DNA"/>
</dbReference>
<dbReference type="Gramene" id="OQU76038">
    <property type="protein sequence ID" value="OQU76038"/>
    <property type="gene ID" value="SORBI_3010G080550"/>
</dbReference>
<name>A0A1W0VRX4_SORBI</name>
<dbReference type="PROSITE" id="PS51257">
    <property type="entry name" value="PROKAR_LIPOPROTEIN"/>
    <property type="match status" value="1"/>
</dbReference>